<dbReference type="EnsemblMetazoa" id="MDOA000488-RA">
    <property type="protein sequence ID" value="MDOA000488-PA"/>
    <property type="gene ID" value="MDOA000488"/>
</dbReference>
<dbReference type="InterPro" id="IPR013766">
    <property type="entry name" value="Thioredoxin_domain"/>
</dbReference>
<dbReference type="InterPro" id="IPR036249">
    <property type="entry name" value="Thioredoxin-like_sf"/>
</dbReference>
<gene>
    <name evidence="3" type="primary">101900260</name>
</gene>
<dbReference type="PANTHER" id="PTHR46115">
    <property type="entry name" value="THIOREDOXIN-LIKE PROTEIN 1"/>
    <property type="match status" value="1"/>
</dbReference>
<organism evidence="3">
    <name type="scientific">Musca domestica</name>
    <name type="common">House fly</name>
    <dbReference type="NCBI Taxonomy" id="7370"/>
    <lineage>
        <taxon>Eukaryota</taxon>
        <taxon>Metazoa</taxon>
        <taxon>Ecdysozoa</taxon>
        <taxon>Arthropoda</taxon>
        <taxon>Hexapoda</taxon>
        <taxon>Insecta</taxon>
        <taxon>Pterygota</taxon>
        <taxon>Neoptera</taxon>
        <taxon>Endopterygota</taxon>
        <taxon>Diptera</taxon>
        <taxon>Brachycera</taxon>
        <taxon>Muscomorpha</taxon>
        <taxon>Muscoidea</taxon>
        <taxon>Muscidae</taxon>
        <taxon>Musca</taxon>
    </lineage>
</organism>
<dbReference type="eggNOG" id="KOG0907">
    <property type="taxonomic scope" value="Eukaryota"/>
</dbReference>
<dbReference type="VEuPathDB" id="VectorBase:MDOMA2_012847"/>
<dbReference type="STRING" id="7370.A0A1I8M261"/>
<dbReference type="VEuPathDB" id="VectorBase:MDOA000488"/>
<dbReference type="OrthoDB" id="2121326at2759"/>
<dbReference type="AlphaFoldDB" id="A0A1I8M261"/>
<dbReference type="PROSITE" id="PS51352">
    <property type="entry name" value="THIOREDOXIN_2"/>
    <property type="match status" value="1"/>
</dbReference>
<evidence type="ECO:0000256" key="1">
    <source>
        <dbReference type="ARBA" id="ARBA00023157"/>
    </source>
</evidence>
<proteinExistence type="predicted"/>
<dbReference type="CDD" id="cd02947">
    <property type="entry name" value="TRX_family"/>
    <property type="match status" value="1"/>
</dbReference>
<protein>
    <recommendedName>
        <fullName evidence="2">Thioredoxin domain-containing protein</fullName>
    </recommendedName>
</protein>
<feature type="domain" description="Thioredoxin" evidence="2">
    <location>
        <begin position="7"/>
        <end position="136"/>
    </location>
</feature>
<dbReference type="RefSeq" id="XP_005182638.2">
    <property type="nucleotide sequence ID" value="XM_005182581.4"/>
</dbReference>
<reference evidence="3" key="1">
    <citation type="submission" date="2020-05" db="UniProtKB">
        <authorList>
            <consortium name="EnsemblMetazoa"/>
        </authorList>
    </citation>
    <scope>IDENTIFICATION</scope>
    <source>
        <strain evidence="3">Aabys</strain>
    </source>
</reference>
<dbReference type="SUPFAM" id="SSF52833">
    <property type="entry name" value="Thioredoxin-like"/>
    <property type="match status" value="1"/>
</dbReference>
<dbReference type="Gene3D" id="3.40.30.10">
    <property type="entry name" value="Glutaredoxin"/>
    <property type="match status" value="1"/>
</dbReference>
<accession>A0A1I8M261</accession>
<dbReference type="InterPro" id="IPR017937">
    <property type="entry name" value="Thioredoxin_CS"/>
</dbReference>
<dbReference type="Pfam" id="PF00085">
    <property type="entry name" value="Thioredoxin"/>
    <property type="match status" value="1"/>
</dbReference>
<sequence length="136" mass="15949">MHLSQILQGINTVPIYYFFSDLFWSTNLTMVSIIKNTEDFEKKLANAGDKLVILDFYATWCGPCKEMDPHIRKLTQKYKDQAIVLKINVDKFNEISDYYKVKSMPTFVFIKNKKRLSSFAGADDEMLQQRVEQYVN</sequence>
<keyword evidence="1" id="KW-1015">Disulfide bond</keyword>
<name>A0A1I8M261_MUSDO</name>
<dbReference type="PRINTS" id="PR00421">
    <property type="entry name" value="THIOREDOXIN"/>
</dbReference>
<evidence type="ECO:0000313" key="3">
    <source>
        <dbReference type="EnsemblMetazoa" id="MDOA000488-PA"/>
    </source>
</evidence>
<dbReference type="PROSITE" id="PS00194">
    <property type="entry name" value="THIOREDOXIN_1"/>
    <property type="match status" value="1"/>
</dbReference>
<dbReference type="KEGG" id="mde:101900260"/>
<evidence type="ECO:0000259" key="2">
    <source>
        <dbReference type="PROSITE" id="PS51352"/>
    </source>
</evidence>